<feature type="transmembrane region" description="Helical" evidence="1">
    <location>
        <begin position="14"/>
        <end position="37"/>
    </location>
</feature>
<feature type="transmembrane region" description="Helical" evidence="1">
    <location>
        <begin position="86"/>
        <end position="108"/>
    </location>
</feature>
<dbReference type="EMBL" id="FQXU01000004">
    <property type="protein sequence ID" value="SHH92927.1"/>
    <property type="molecule type" value="Genomic_DNA"/>
</dbReference>
<sequence length="193" mass="20372">MERGKTTTMSVRKLVVTGMLTGITIFMGLTGLGFIAIPPVKATIMHIPVIIGAIIEGPLVGAAVGLCFGLFSMYQAFANPLPTSFLFWNPIIAIVPRVLIGLVAYYVYTLVKKKFPKLGVGVAALAGTLTNTILVLGLAYILYAAKFAEAIGVNPDTVGKVLLTTGFINGIPEAIISALIAIPVITTLKKIRI</sequence>
<evidence type="ECO:0000313" key="3">
    <source>
        <dbReference type="Proteomes" id="UP000184241"/>
    </source>
</evidence>
<dbReference type="RefSeq" id="WP_073017936.1">
    <property type="nucleotide sequence ID" value="NZ_FQXU01000004.1"/>
</dbReference>
<dbReference type="Proteomes" id="UP000184241">
    <property type="component" value="Unassembled WGS sequence"/>
</dbReference>
<organism evidence="2 3">
    <name type="scientific">Clostridium intestinale DSM 6191</name>
    <dbReference type="NCBI Taxonomy" id="1121320"/>
    <lineage>
        <taxon>Bacteria</taxon>
        <taxon>Bacillati</taxon>
        <taxon>Bacillota</taxon>
        <taxon>Clostridia</taxon>
        <taxon>Eubacteriales</taxon>
        <taxon>Clostridiaceae</taxon>
        <taxon>Clostridium</taxon>
    </lineage>
</organism>
<dbReference type="InterPro" id="IPR024529">
    <property type="entry name" value="ECF_trnsprt_substrate-spec"/>
</dbReference>
<feature type="transmembrane region" description="Helical" evidence="1">
    <location>
        <begin position="120"/>
        <end position="143"/>
    </location>
</feature>
<dbReference type="Pfam" id="PF12822">
    <property type="entry name" value="ECF_trnsprt"/>
    <property type="match status" value="1"/>
</dbReference>
<gene>
    <name evidence="2" type="ORF">SAMN02745941_01341</name>
</gene>
<feature type="transmembrane region" description="Helical" evidence="1">
    <location>
        <begin position="163"/>
        <end position="188"/>
    </location>
</feature>
<dbReference type="AlphaFoldDB" id="A0A1M5WZD1"/>
<feature type="transmembrane region" description="Helical" evidence="1">
    <location>
        <begin position="49"/>
        <end position="74"/>
    </location>
</feature>
<keyword evidence="1" id="KW-1133">Transmembrane helix</keyword>
<evidence type="ECO:0000256" key="1">
    <source>
        <dbReference type="SAM" id="Phobius"/>
    </source>
</evidence>
<dbReference type="GO" id="GO:0022857">
    <property type="term" value="F:transmembrane transporter activity"/>
    <property type="evidence" value="ECO:0007669"/>
    <property type="project" value="InterPro"/>
</dbReference>
<accession>A0A1M5WZD1</accession>
<proteinExistence type="predicted"/>
<keyword evidence="1" id="KW-0812">Transmembrane</keyword>
<protein>
    <submittedName>
        <fullName evidence="2">Uncharacterized membrane protein</fullName>
    </submittedName>
</protein>
<evidence type="ECO:0000313" key="2">
    <source>
        <dbReference type="EMBL" id="SHH92927.1"/>
    </source>
</evidence>
<reference evidence="2 3" key="1">
    <citation type="submission" date="2016-11" db="EMBL/GenBank/DDBJ databases">
        <authorList>
            <person name="Jaros S."/>
            <person name="Januszkiewicz K."/>
            <person name="Wedrychowicz H."/>
        </authorList>
    </citation>
    <scope>NUCLEOTIDE SEQUENCE [LARGE SCALE GENOMIC DNA]</scope>
    <source>
        <strain evidence="2 3">DSM 6191</strain>
    </source>
</reference>
<dbReference type="Gene3D" id="1.10.1760.20">
    <property type="match status" value="1"/>
</dbReference>
<keyword evidence="1" id="KW-0472">Membrane</keyword>
<name>A0A1M5WZD1_9CLOT</name>